<dbReference type="SUPFAM" id="SSF141868">
    <property type="entry name" value="EAL domain-like"/>
    <property type="match status" value="1"/>
</dbReference>
<dbReference type="CDD" id="cd01949">
    <property type="entry name" value="GGDEF"/>
    <property type="match status" value="2"/>
</dbReference>
<feature type="domain" description="PAC" evidence="1">
    <location>
        <begin position="1349"/>
        <end position="1401"/>
    </location>
</feature>
<dbReference type="PROSITE" id="PS50883">
    <property type="entry name" value="EAL"/>
    <property type="match status" value="1"/>
</dbReference>
<dbReference type="SMART" id="SM00086">
    <property type="entry name" value="PAC"/>
    <property type="match status" value="7"/>
</dbReference>
<dbReference type="Gene3D" id="3.30.450.20">
    <property type="entry name" value="PAS domain"/>
    <property type="match status" value="6"/>
</dbReference>
<dbReference type="Proteomes" id="UP000003973">
    <property type="component" value="Unassembled WGS sequence"/>
</dbReference>
<feature type="domain" description="GGDEF" evidence="3">
    <location>
        <begin position="288"/>
        <end position="420"/>
    </location>
</feature>
<dbReference type="InterPro" id="IPR013655">
    <property type="entry name" value="PAS_fold_3"/>
</dbReference>
<dbReference type="EMBL" id="ACDP02000006">
    <property type="protein sequence ID" value="EEO28297.2"/>
    <property type="molecule type" value="Genomic_DNA"/>
</dbReference>
<dbReference type="NCBIfam" id="TIGR00254">
    <property type="entry name" value="GGDEF"/>
    <property type="match status" value="2"/>
</dbReference>
<dbReference type="InterPro" id="IPR001633">
    <property type="entry name" value="EAL_dom"/>
</dbReference>
<dbReference type="Pfam" id="PF13426">
    <property type="entry name" value="PAS_9"/>
    <property type="match status" value="1"/>
</dbReference>
<dbReference type="CDD" id="cd00130">
    <property type="entry name" value="PAS"/>
    <property type="match status" value="1"/>
</dbReference>
<dbReference type="CDD" id="cd01948">
    <property type="entry name" value="EAL"/>
    <property type="match status" value="1"/>
</dbReference>
<evidence type="ECO:0000313" key="5">
    <source>
        <dbReference type="Proteomes" id="UP000003973"/>
    </source>
</evidence>
<dbReference type="eggNOG" id="COG5001">
    <property type="taxonomic scope" value="Bacteria"/>
</dbReference>
<feature type="domain" description="PAC" evidence="1">
    <location>
        <begin position="1486"/>
        <end position="1538"/>
    </location>
</feature>
<dbReference type="HOGENOM" id="CLU_001046_1_0_4"/>
<dbReference type="Pfam" id="PF00563">
    <property type="entry name" value="EAL"/>
    <property type="match status" value="1"/>
</dbReference>
<dbReference type="SUPFAM" id="SSF55073">
    <property type="entry name" value="Nucleotide cyclase"/>
    <property type="match status" value="2"/>
</dbReference>
<comment type="caution">
    <text evidence="4">The sequence shown here is derived from an EMBL/GenBank/DDBJ whole genome shotgun (WGS) entry which is preliminary data.</text>
</comment>
<dbReference type="Gene3D" id="3.30.70.270">
    <property type="match status" value="2"/>
</dbReference>
<dbReference type="eggNOG" id="COG2199">
    <property type="taxonomic scope" value="Bacteria"/>
</dbReference>
<feature type="domain" description="PAC" evidence="1">
    <location>
        <begin position="813"/>
        <end position="865"/>
    </location>
</feature>
<feature type="domain" description="PAC" evidence="1">
    <location>
        <begin position="205"/>
        <end position="257"/>
    </location>
</feature>
<organism evidence="4 5">
    <name type="scientific">Oxalobacter paraformigenes</name>
    <dbReference type="NCBI Taxonomy" id="556268"/>
    <lineage>
        <taxon>Bacteria</taxon>
        <taxon>Pseudomonadati</taxon>
        <taxon>Pseudomonadota</taxon>
        <taxon>Betaproteobacteria</taxon>
        <taxon>Burkholderiales</taxon>
        <taxon>Oxalobacteraceae</taxon>
        <taxon>Oxalobacter</taxon>
    </lineage>
</organism>
<evidence type="ECO:0000259" key="2">
    <source>
        <dbReference type="PROSITE" id="PS50883"/>
    </source>
</evidence>
<dbReference type="PANTHER" id="PTHR44757:SF2">
    <property type="entry name" value="BIOFILM ARCHITECTURE MAINTENANCE PROTEIN MBAA"/>
    <property type="match status" value="1"/>
</dbReference>
<dbReference type="PROSITE" id="PS50113">
    <property type="entry name" value="PAC"/>
    <property type="match status" value="4"/>
</dbReference>
<evidence type="ECO:0000259" key="1">
    <source>
        <dbReference type="PROSITE" id="PS50113"/>
    </source>
</evidence>
<reference evidence="4" key="1">
    <citation type="submission" date="2011-10" db="EMBL/GenBank/DDBJ databases">
        <title>The Genome Sequence of Oxalobacter formigenes HOxBLS.</title>
        <authorList>
            <consortium name="The Broad Institute Genome Sequencing Platform"/>
            <person name="Earl A."/>
            <person name="Ward D."/>
            <person name="Feldgarden M."/>
            <person name="Gevers D."/>
            <person name="Allison M.J."/>
            <person name="Humphrey S."/>
            <person name="Young S.K."/>
            <person name="Zeng Q."/>
            <person name="Gargeya S."/>
            <person name="Fitzgerald M."/>
            <person name="Haas B."/>
            <person name="Abouelleil A."/>
            <person name="Alvarado L."/>
            <person name="Arachchi H.M."/>
            <person name="Berlin A."/>
            <person name="Brown A."/>
            <person name="Chapman S.B."/>
            <person name="Chen Z."/>
            <person name="Dunbar C."/>
            <person name="Freedman E."/>
            <person name="Gearin G."/>
            <person name="Goldberg J."/>
            <person name="Griggs A."/>
            <person name="Gujja S."/>
            <person name="Heiman D."/>
            <person name="Howarth C."/>
            <person name="Larson L."/>
            <person name="Lui A."/>
            <person name="MacDonald P.J.P."/>
            <person name="Montmayeur A."/>
            <person name="Murphy C."/>
            <person name="Neiman D."/>
            <person name="Pearson M."/>
            <person name="Priest M."/>
            <person name="Roberts A."/>
            <person name="Saif S."/>
            <person name="Shea T."/>
            <person name="Shenoy N."/>
            <person name="Sisk P."/>
            <person name="Stolte C."/>
            <person name="Sykes S."/>
            <person name="Wortman J."/>
            <person name="Nusbaum C."/>
            <person name="Birren B."/>
        </authorList>
    </citation>
    <scope>NUCLEOTIDE SEQUENCE [LARGE SCALE GENOMIC DNA]</scope>
    <source>
        <strain evidence="4">HOxBLS</strain>
    </source>
</reference>
<dbReference type="Gene3D" id="3.20.20.450">
    <property type="entry name" value="EAL domain"/>
    <property type="match status" value="1"/>
</dbReference>
<dbReference type="eggNOG" id="COG2200">
    <property type="taxonomic scope" value="Bacteria"/>
</dbReference>
<dbReference type="InterPro" id="IPR043128">
    <property type="entry name" value="Rev_trsase/Diguanyl_cyclase"/>
</dbReference>
<accession>C3X511</accession>
<dbReference type="SUPFAM" id="SSF55781">
    <property type="entry name" value="GAF domain-like"/>
    <property type="match status" value="1"/>
</dbReference>
<feature type="domain" description="EAL" evidence="2">
    <location>
        <begin position="1704"/>
        <end position="1958"/>
    </location>
</feature>
<keyword evidence="5" id="KW-1185">Reference proteome</keyword>
<dbReference type="InterPro" id="IPR000700">
    <property type="entry name" value="PAS-assoc_C"/>
</dbReference>
<dbReference type="InterPro" id="IPR000160">
    <property type="entry name" value="GGDEF_dom"/>
</dbReference>
<evidence type="ECO:0000313" key="4">
    <source>
        <dbReference type="EMBL" id="EEO28297.2"/>
    </source>
</evidence>
<dbReference type="InterPro" id="IPR029016">
    <property type="entry name" value="GAF-like_dom_sf"/>
</dbReference>
<dbReference type="SMART" id="SM00267">
    <property type="entry name" value="GGDEF"/>
    <property type="match status" value="2"/>
</dbReference>
<dbReference type="InterPro" id="IPR035919">
    <property type="entry name" value="EAL_sf"/>
</dbReference>
<dbReference type="Pfam" id="PF00990">
    <property type="entry name" value="GGDEF"/>
    <property type="match status" value="2"/>
</dbReference>
<dbReference type="SMART" id="SM00052">
    <property type="entry name" value="EAL"/>
    <property type="match status" value="1"/>
</dbReference>
<dbReference type="Gene3D" id="3.30.450.40">
    <property type="match status" value="1"/>
</dbReference>
<dbReference type="PROSITE" id="PS50887">
    <property type="entry name" value="GGDEF"/>
    <property type="match status" value="2"/>
</dbReference>
<dbReference type="InterPro" id="IPR000014">
    <property type="entry name" value="PAS"/>
</dbReference>
<dbReference type="InterPro" id="IPR035965">
    <property type="entry name" value="PAS-like_dom_sf"/>
</dbReference>
<evidence type="ECO:0000259" key="3">
    <source>
        <dbReference type="PROSITE" id="PS50887"/>
    </source>
</evidence>
<dbReference type="Pfam" id="PF08447">
    <property type="entry name" value="PAS_3"/>
    <property type="match status" value="2"/>
</dbReference>
<dbReference type="PANTHER" id="PTHR44757">
    <property type="entry name" value="DIGUANYLATE CYCLASE DGCP"/>
    <property type="match status" value="1"/>
</dbReference>
<gene>
    <name evidence="4" type="ORF">OFAG_01450</name>
</gene>
<proteinExistence type="predicted"/>
<dbReference type="SUPFAM" id="SSF55785">
    <property type="entry name" value="PYP-like sensor domain (PAS domain)"/>
    <property type="match status" value="6"/>
</dbReference>
<dbReference type="InterPro" id="IPR052155">
    <property type="entry name" value="Biofilm_reg_signaling"/>
</dbReference>
<sequence length="1962" mass="227254">MDRLFEKRFVSNSADGIATVVSDREMTLLNANESFCALAGIAAEKGQTGHSLSDLLKPEAGKALREAFSLNLPWFTCKEVAFEKTATDAPVFRVTGIRIEGCACEKTWPVYHLVFSDDSAIHKLRRTVDFEKRKQDIISSLSEDITFEYDYLSDTIVFADKYRSVFGSDPAMRFFRKRLLDNDWIDNLTETFREQFCEMRPSSEEPADARINTKNGEYRWFSFFCTRLEDENGKPVKAVGLIRDIDSQKKERLRLLDKSRLDPMTGLLNKIAAEEMIRSAMAAATPDNMGVLLMIDIDSFKNVNDTWGHLAGDEVILQIVQQLRRTFREHDIIGRVGGDEFHVFMRDVKDAAFVDEKARGLCLAVQNLFSGENDGRVVTISIGIAITGENKTYNEIYRQADIALYRAKASGKNRFVFYGQELLQEVSRPYNVVSPLKVNSARDRILVDIIDILFSVPDLRKGIDKVMEFIGNALQVGRISIFEKSLDLKKISMTHEWALRPEWRSGERYRDCDVEALNMPKSCDANGIYYCSDMSQLREAEKSFLKGAPVFSYLQCDIVQDGQTVGYIGFEERSRKRIWTRQEIDALILMSKLIGESIRQHQSVSLLRHSYNTTRSILDGLNGAYIYVIDENRNLLYLNEGAAKEYPQIRAGMRCYVALKNRETPCETCPEAIVREKGCFSSVLHDTPFGKSMNVSVSRALWENREWVYIALFSEHLPTVEERKQQQKRATYIAALCNTCDHIADIDTQTGQCEILAFAENRRSYDLPESCDYPSFFEFVSRSYVKEEFREPLLKKFSLQNMLEAFSKGMPSIAMEYELLNNTDETPVWKERTAFPYQLNDGSLHILFHIRDITEKKQEEWRRKQDENSFIAALQSNYAEIYHIDLESDRISPLYYNKDQIPIPSGSMSFTEFVRKRAADRVHPDDMQAVREFYSLENLRKKTALFDVPELEYRKRQTIEGEYRWVVATVRPVQDKNGKAVLFLRDVTRLKTMEQTVRGLERRYNAVFRQTVDIFTEISLETETYSRTFFQAGKTDSFTHGQYPRDFSHFLELVHPDDREKVNACRNMQALCEAYGNEEKTNFCLYRILSNGEYIWISSRVFFLCEDNTVSAFILARDVTVQKRIEEERHIESQRFNMAIRNTYSEIYETDLERNLTRLIYQNSDVLVPPGENEKLEDFAERCIHPEDRLYFTAQIMDKNLSERFARGETEIHGEYRRLGSDKQWHFVSAIIVPLFGSYEKRPQKGLCFIRDISEKKKLEKQRRIAEQYDQALRQIYNELYEVNVTTDSYRIVYHVDNKYKTPASAGRLSDCIVEVSENMIHPEDAPRFLAFFDLDLVRKSFRDGQEYRIAEFRKLWLDGTYHWASLTVFPLPADESGDEMYLVFIMDIDDKKRAEEVALQKEFLEKQRTADERYKTIIEQTDTLVFEWIMETGSRYLSPEIPLRFAGRYDERDLLHIWRDDGVIHADDLSMLDELKAAIHERSHVEMVARFKKRDGHYAWHRITLSCLYDREGKPRRYIGTINDIDNETRSVKALKYRAEFDVLTGIYNMQTFYDRASQMMESAPGQQFYIVRLDIDRFKVINDLYGLEEGDCLLKTIAAMLSEKLKERAVYGRISGDIFCACVDCSREQVIEFVQEIAAALAEYPLASKVIPSFGICRVDNVRTPINVLCDWANLALKTVKGSFYPFYAFYDETLRDQILSEKKIENEMDAALENREFVLYFQPKVDIATSRIVGAEGLVRWQHPSEGTIPPDQFIPLFERNGFIIQLDEFVWEQACVCLRKWIDQGREPVPISVNVSRMHIHDEGLSAKLASLIGKYNLSPKWLELELTESIFFENADLLVRTVQNLQKEGFRFSLDDFGAGYSSLNMLKSLPVETIKLDRGFFNEVIVTSRGKTVVAHTISLAKALNIDVIAEGVENREQTEFLLGAGCSLAQGYYYSPPVSATEFEIMAFEKKYLRP</sequence>
<dbReference type="InterPro" id="IPR029787">
    <property type="entry name" value="Nucleotide_cyclase"/>
</dbReference>
<protein>
    <submittedName>
        <fullName evidence="4">Diguanylate cyclase (GGDEF) domain-containing protein</fullName>
    </submittedName>
</protein>
<dbReference type="InterPro" id="IPR001610">
    <property type="entry name" value="PAC"/>
</dbReference>
<feature type="domain" description="GGDEF" evidence="3">
    <location>
        <begin position="1568"/>
        <end position="1695"/>
    </location>
</feature>
<dbReference type="RefSeq" id="WP_020994804.1">
    <property type="nucleotide sequence ID" value="NZ_CABMNL010000001.1"/>
</dbReference>
<name>C3X511_9BURK</name>